<dbReference type="Gene3D" id="3.30.70.2760">
    <property type="match status" value="1"/>
</dbReference>
<evidence type="ECO:0000313" key="2">
    <source>
        <dbReference type="RefSeq" id="XP_028265234.1"/>
    </source>
</evidence>
<dbReference type="GeneID" id="114438225"/>
<dbReference type="PANTHER" id="PTHR11373">
    <property type="entry name" value="DEOXYNUCLEOSIDE TRIPHOSPHATE TRIPHOSPHOHYDROLASE"/>
    <property type="match status" value="1"/>
</dbReference>
<dbReference type="GO" id="GO:0008832">
    <property type="term" value="F:dGTPase activity"/>
    <property type="evidence" value="ECO:0007669"/>
    <property type="project" value="TreeGrafter"/>
</dbReference>
<dbReference type="InParanoid" id="A0A6P7IUY6"/>
<organism evidence="1 2">
    <name type="scientific">Parambassis ranga</name>
    <name type="common">Indian glassy fish</name>
    <dbReference type="NCBI Taxonomy" id="210632"/>
    <lineage>
        <taxon>Eukaryota</taxon>
        <taxon>Metazoa</taxon>
        <taxon>Chordata</taxon>
        <taxon>Craniata</taxon>
        <taxon>Vertebrata</taxon>
        <taxon>Euteleostomi</taxon>
        <taxon>Actinopterygii</taxon>
        <taxon>Neopterygii</taxon>
        <taxon>Teleostei</taxon>
        <taxon>Neoteleostei</taxon>
        <taxon>Acanthomorphata</taxon>
        <taxon>Ovalentaria</taxon>
        <taxon>Ambassidae</taxon>
        <taxon>Parambassis</taxon>
    </lineage>
</organism>
<name>A0A6P7IUY6_9TELE</name>
<dbReference type="GO" id="GO:0005634">
    <property type="term" value="C:nucleus"/>
    <property type="evidence" value="ECO:0007669"/>
    <property type="project" value="TreeGrafter"/>
</dbReference>
<sequence>MFSLSQAKDDMEAYTKLTDQVMEQILHSSSPEMEGARSLLQRILTRDLYFFVGEAKKKDASEFTEEEIKGLKQKLAEHTNAEKDNFEVVQSKFDYGNGQKDPIENAFFYTKGDHKINRNKTEHVSMYLPSVFSENFIRVYWKNKKDQRRYHKIQKAFRDWCKKKGFIATQHWLRLLA</sequence>
<dbReference type="OrthoDB" id="9991235at2759"/>
<dbReference type="PANTHER" id="PTHR11373:SF4">
    <property type="entry name" value="DEOXYNUCLEOSIDE TRIPHOSPHATE TRIPHOSPHOHYDROLASE SAMHD1"/>
    <property type="match status" value="1"/>
</dbReference>
<dbReference type="Proteomes" id="UP000515145">
    <property type="component" value="Chromosome 7"/>
</dbReference>
<reference evidence="2" key="1">
    <citation type="submission" date="2025-08" db="UniProtKB">
        <authorList>
            <consortium name="RefSeq"/>
        </authorList>
    </citation>
    <scope>IDENTIFICATION</scope>
</reference>
<protein>
    <submittedName>
        <fullName evidence="2">Deoxynucleoside triphosphate triphosphohydrolase SAMHD1-like</fullName>
    </submittedName>
</protein>
<proteinExistence type="predicted"/>
<accession>A0A6P7IUY6</accession>
<evidence type="ECO:0000313" key="1">
    <source>
        <dbReference type="Proteomes" id="UP000515145"/>
    </source>
</evidence>
<dbReference type="RefSeq" id="XP_028265234.1">
    <property type="nucleotide sequence ID" value="XM_028409433.1"/>
</dbReference>
<dbReference type="AlphaFoldDB" id="A0A6P7IUY6"/>
<dbReference type="GO" id="GO:0006203">
    <property type="term" value="P:dGTP catabolic process"/>
    <property type="evidence" value="ECO:0007669"/>
    <property type="project" value="TreeGrafter"/>
</dbReference>
<dbReference type="InterPro" id="IPR050135">
    <property type="entry name" value="dGTPase-like"/>
</dbReference>
<dbReference type="Gene3D" id="1.10.3210.10">
    <property type="entry name" value="Hypothetical protein af1432"/>
    <property type="match status" value="1"/>
</dbReference>
<keyword evidence="1" id="KW-1185">Reference proteome</keyword>
<dbReference type="GO" id="GO:0045088">
    <property type="term" value="P:regulation of innate immune response"/>
    <property type="evidence" value="ECO:0007669"/>
    <property type="project" value="TreeGrafter"/>
</dbReference>
<gene>
    <name evidence="2" type="primary">LOC114438225</name>
</gene>
<dbReference type="SUPFAM" id="SSF109604">
    <property type="entry name" value="HD-domain/PDEase-like"/>
    <property type="match status" value="1"/>
</dbReference>
<dbReference type="GO" id="GO:0051607">
    <property type="term" value="P:defense response to virus"/>
    <property type="evidence" value="ECO:0007669"/>
    <property type="project" value="TreeGrafter"/>
</dbReference>